<evidence type="ECO:0000313" key="5">
    <source>
        <dbReference type="Proteomes" id="UP000639772"/>
    </source>
</evidence>
<comment type="caution">
    <text evidence="2">The sequence shown here is derived from an EMBL/GenBank/DDBJ whole genome shotgun (WGS) entry which is preliminary data.</text>
</comment>
<feature type="region of interest" description="Disordered" evidence="1">
    <location>
        <begin position="34"/>
        <end position="59"/>
    </location>
</feature>
<organism evidence="2 4">
    <name type="scientific">Vanilla planifolia</name>
    <name type="common">Vanilla</name>
    <dbReference type="NCBI Taxonomy" id="51239"/>
    <lineage>
        <taxon>Eukaryota</taxon>
        <taxon>Viridiplantae</taxon>
        <taxon>Streptophyta</taxon>
        <taxon>Embryophyta</taxon>
        <taxon>Tracheophyta</taxon>
        <taxon>Spermatophyta</taxon>
        <taxon>Magnoliopsida</taxon>
        <taxon>Liliopsida</taxon>
        <taxon>Asparagales</taxon>
        <taxon>Orchidaceae</taxon>
        <taxon>Vanilloideae</taxon>
        <taxon>Vanilleae</taxon>
        <taxon>Vanilla</taxon>
    </lineage>
</organism>
<dbReference type="Proteomes" id="UP000639772">
    <property type="component" value="Chromosome 1"/>
</dbReference>
<protein>
    <submittedName>
        <fullName evidence="2">Uncharacterized protein</fullName>
    </submittedName>
</protein>
<evidence type="ECO:0000313" key="3">
    <source>
        <dbReference type="EMBL" id="KAG0503800.1"/>
    </source>
</evidence>
<dbReference type="AlphaFoldDB" id="A0A835RZ88"/>
<evidence type="ECO:0000313" key="2">
    <source>
        <dbReference type="EMBL" id="KAG0499633.1"/>
    </source>
</evidence>
<accession>A0A835RZ88</accession>
<name>A0A835RZ88_VANPL</name>
<dbReference type="Proteomes" id="UP000636800">
    <property type="component" value="Chromosome 1"/>
</dbReference>
<evidence type="ECO:0000313" key="4">
    <source>
        <dbReference type="Proteomes" id="UP000636800"/>
    </source>
</evidence>
<dbReference type="EMBL" id="JADCNL010000001">
    <property type="protein sequence ID" value="KAG0499633.1"/>
    <property type="molecule type" value="Genomic_DNA"/>
</dbReference>
<proteinExistence type="predicted"/>
<dbReference type="EMBL" id="JADCNM010000001">
    <property type="protein sequence ID" value="KAG0503800.1"/>
    <property type="molecule type" value="Genomic_DNA"/>
</dbReference>
<reference evidence="4 5" key="1">
    <citation type="journal article" date="2020" name="Nat. Food">
        <title>A phased Vanilla planifolia genome enables genetic improvement of flavour and production.</title>
        <authorList>
            <person name="Hasing T."/>
            <person name="Tang H."/>
            <person name="Brym M."/>
            <person name="Khazi F."/>
            <person name="Huang T."/>
            <person name="Chambers A.H."/>
        </authorList>
    </citation>
    <scope>NUCLEOTIDE SEQUENCE [LARGE SCALE GENOMIC DNA]</scope>
    <source>
        <tissue evidence="2">Leaf</tissue>
    </source>
</reference>
<sequence>MWMSTWTERARPRDSYMAGGTRGIWTHGRKGGLRLPACQPSDRQPAPWSGIRKGGRDVGGGRRGDFTCDDFDLAEPTWPANCLRRCQRQSFACM</sequence>
<gene>
    <name evidence="3" type="ORF">HPP92_003872</name>
    <name evidence="2" type="ORF">HPP92_004324</name>
</gene>
<keyword evidence="4" id="KW-1185">Reference proteome</keyword>
<evidence type="ECO:0000256" key="1">
    <source>
        <dbReference type="SAM" id="MobiDB-lite"/>
    </source>
</evidence>